<evidence type="ECO:0000313" key="2">
    <source>
        <dbReference type="Proteomes" id="UP000240649"/>
    </source>
</evidence>
<dbReference type="RefSeq" id="YP_010672117.1">
    <property type="nucleotide sequence ID" value="NC_070974.1"/>
</dbReference>
<reference evidence="1 2" key="1">
    <citation type="submission" date="2018-01" db="EMBL/GenBank/DDBJ databases">
        <title>Draft Genome Sequence of Salmonella Enteritidis Phage SE131.</title>
        <authorList>
            <person name="Kim Y."/>
            <person name="Han B.K."/>
            <person name="Kim H."/>
            <person name="Kim D."/>
        </authorList>
    </citation>
    <scope>NUCLEOTIDE SEQUENCE [LARGE SCALE GENOMIC DNA]</scope>
</reference>
<dbReference type="EMBL" id="MG873442">
    <property type="protein sequence ID" value="AVJ48268.1"/>
    <property type="molecule type" value="Genomic_DNA"/>
</dbReference>
<protein>
    <submittedName>
        <fullName evidence="1">Uncharacterized protein</fullName>
    </submittedName>
</protein>
<dbReference type="Pfam" id="PF24175">
    <property type="entry name" value="SU10_adaptor"/>
    <property type="match status" value="1"/>
</dbReference>
<proteinExistence type="predicted"/>
<organism evidence="1 2">
    <name type="scientific">Salmonella phage SE131</name>
    <dbReference type="NCBI Taxonomy" id="2081631"/>
    <lineage>
        <taxon>Viruses</taxon>
        <taxon>Duplodnaviria</taxon>
        <taxon>Heunggongvirae</taxon>
        <taxon>Uroviricota</taxon>
        <taxon>Caudoviricetes</taxon>
        <taxon>Grimontviridae</taxon>
        <taxon>Moazamivirus</taxon>
        <taxon>Moazamivirus SE131</taxon>
    </lineage>
</organism>
<accession>A0A2P1CAJ2</accession>
<dbReference type="KEGG" id="vg:77948387"/>
<dbReference type="GeneID" id="77948387"/>
<sequence length="229" mass="26406">MIQINNYKDFKEAVGLWLNRKDSATLNNIPMFINFAEKQFTRLVKLPYYETKVSFTINENFNFVVIPQDFLSAKHVMVNGKPYNRTDVETFMRLKNMGNFSDVQAAGTAPNPQQDVLKAGSTSETNFFFARIGEQIHFLPTPVIGDIVEIIYHQDIPEMQFDNDQPYSLLVAPDVMLYLALRHASIFLRDNEQEVYWMQKAQEAADSMNQQLDDAEWSGSALVVPYFPR</sequence>
<evidence type="ECO:0000313" key="1">
    <source>
        <dbReference type="EMBL" id="AVJ48268.1"/>
    </source>
</evidence>
<dbReference type="Proteomes" id="UP000240649">
    <property type="component" value="Segment"/>
</dbReference>
<name>A0A2P1CAJ2_9CAUD</name>
<dbReference type="InterPro" id="IPR056209">
    <property type="entry name" value="SU10_adaptor"/>
</dbReference>
<keyword evidence="2" id="KW-1185">Reference proteome</keyword>